<reference evidence="6 7" key="1">
    <citation type="submission" date="2016-10" db="EMBL/GenBank/DDBJ databases">
        <title>The whole genome sequencing and assembly of Bacillus simplex DSM 1321 strain.</title>
        <authorList>
            <person name="Park M.-K."/>
            <person name="Lee Y.-J."/>
            <person name="Yi H."/>
            <person name="Bahn Y.-S."/>
            <person name="Kim J.F."/>
            <person name="Lee D.-W."/>
        </authorList>
    </citation>
    <scope>NUCLEOTIDE SEQUENCE [LARGE SCALE GENOMIC DNA]</scope>
    <source>
        <strain evidence="6 7">DSM 1321</strain>
    </source>
</reference>
<feature type="domain" description="Glycosyltransferase 2-like" evidence="5">
    <location>
        <begin position="8"/>
        <end position="167"/>
    </location>
</feature>
<comment type="similarity">
    <text evidence="1">Belongs to the glycosyltransferase 2 family.</text>
</comment>
<feature type="transmembrane region" description="Helical" evidence="4">
    <location>
        <begin position="239"/>
        <end position="259"/>
    </location>
</feature>
<name>A0A223ELF3_9BACI</name>
<dbReference type="PANTHER" id="PTHR43685">
    <property type="entry name" value="GLYCOSYLTRANSFERASE"/>
    <property type="match status" value="1"/>
</dbReference>
<dbReference type="Proteomes" id="UP000214618">
    <property type="component" value="Chromosome"/>
</dbReference>
<keyword evidence="4" id="KW-0472">Membrane</keyword>
<proteinExistence type="inferred from homology"/>
<dbReference type="Pfam" id="PF00535">
    <property type="entry name" value="Glycos_transf_2"/>
    <property type="match status" value="1"/>
</dbReference>
<organism evidence="6 7">
    <name type="scientific">Peribacillus simplex NBRC 15720 = DSM 1321</name>
    <dbReference type="NCBI Taxonomy" id="1349754"/>
    <lineage>
        <taxon>Bacteria</taxon>
        <taxon>Bacillati</taxon>
        <taxon>Bacillota</taxon>
        <taxon>Bacilli</taxon>
        <taxon>Bacillales</taxon>
        <taxon>Bacillaceae</taxon>
        <taxon>Peribacillus</taxon>
    </lineage>
</organism>
<protein>
    <recommendedName>
        <fullName evidence="5">Glycosyltransferase 2-like domain-containing protein</fullName>
    </recommendedName>
</protein>
<dbReference type="InterPro" id="IPR050834">
    <property type="entry name" value="Glycosyltransf_2"/>
</dbReference>
<evidence type="ECO:0000313" key="6">
    <source>
        <dbReference type="EMBL" id="ASS96092.1"/>
    </source>
</evidence>
<dbReference type="AlphaFoldDB" id="A0A223ELF3"/>
<sequence length="269" mass="31622">MEELPLVSIVMPVYNAEKYLPEVFESIKKQSYNKWELICCDDCSTDSSFKILKDYSRNDTRIKVLKNESNLRAAATRNKCISVAKGTFILLQDADDISLPNRIEILLSNFKKYKDIDFISSNVMYFDNDLKWKPSKKYIPIPVNEHAIKGLCYIHASTMFRKSCLEAVGGYRVSWETKRGQDYDMFMRMMSIGKKGMNISDILYEVREDQEAYSRRKYKYRIAEAVIRFKNYRKLKIPLWGYVYVLKPLIIGLVPGFFMKKYKELWGSI</sequence>
<dbReference type="PANTHER" id="PTHR43685:SF5">
    <property type="entry name" value="GLYCOSYLTRANSFERASE EPSE-RELATED"/>
    <property type="match status" value="1"/>
</dbReference>
<dbReference type="SUPFAM" id="SSF53448">
    <property type="entry name" value="Nucleotide-diphospho-sugar transferases"/>
    <property type="match status" value="1"/>
</dbReference>
<evidence type="ECO:0000256" key="1">
    <source>
        <dbReference type="ARBA" id="ARBA00006739"/>
    </source>
</evidence>
<gene>
    <name evidence="6" type="ORF">BS1321_20570</name>
</gene>
<evidence type="ECO:0000256" key="3">
    <source>
        <dbReference type="ARBA" id="ARBA00022679"/>
    </source>
</evidence>
<dbReference type="OrthoDB" id="9815829at2"/>
<evidence type="ECO:0000313" key="7">
    <source>
        <dbReference type="Proteomes" id="UP000214618"/>
    </source>
</evidence>
<keyword evidence="3" id="KW-0808">Transferase</keyword>
<keyword evidence="2" id="KW-0328">Glycosyltransferase</keyword>
<dbReference type="InterPro" id="IPR029044">
    <property type="entry name" value="Nucleotide-diphossugar_trans"/>
</dbReference>
<evidence type="ECO:0000259" key="5">
    <source>
        <dbReference type="Pfam" id="PF00535"/>
    </source>
</evidence>
<dbReference type="InterPro" id="IPR001173">
    <property type="entry name" value="Glyco_trans_2-like"/>
</dbReference>
<dbReference type="RefSeq" id="WP_063232929.1">
    <property type="nucleotide sequence ID" value="NZ_BCVO01000004.1"/>
</dbReference>
<keyword evidence="4" id="KW-0812">Transmembrane</keyword>
<keyword evidence="4" id="KW-1133">Transmembrane helix</keyword>
<evidence type="ECO:0000256" key="2">
    <source>
        <dbReference type="ARBA" id="ARBA00022676"/>
    </source>
</evidence>
<dbReference type="GeneID" id="56475166"/>
<evidence type="ECO:0000256" key="4">
    <source>
        <dbReference type="SAM" id="Phobius"/>
    </source>
</evidence>
<dbReference type="EMBL" id="CP017704">
    <property type="protein sequence ID" value="ASS96092.1"/>
    <property type="molecule type" value="Genomic_DNA"/>
</dbReference>
<dbReference type="Gene3D" id="3.90.550.10">
    <property type="entry name" value="Spore Coat Polysaccharide Biosynthesis Protein SpsA, Chain A"/>
    <property type="match status" value="1"/>
</dbReference>
<accession>A0A223ELF3</accession>
<dbReference type="GO" id="GO:0016757">
    <property type="term" value="F:glycosyltransferase activity"/>
    <property type="evidence" value="ECO:0007669"/>
    <property type="project" value="UniProtKB-KW"/>
</dbReference>